<dbReference type="AlphaFoldDB" id="M1CPA1"/>
<dbReference type="Proteomes" id="UP000011115">
    <property type="component" value="Unassembled WGS sequence"/>
</dbReference>
<reference evidence="2" key="1">
    <citation type="journal article" date="2011" name="Nature">
        <title>Genome sequence and analysis of the tuber crop potato.</title>
        <authorList>
            <consortium name="The Potato Genome Sequencing Consortium"/>
        </authorList>
    </citation>
    <scope>NUCLEOTIDE SEQUENCE [LARGE SCALE GENOMIC DNA]</scope>
    <source>
        <strain evidence="2">cv. DM1-3 516 R44</strain>
    </source>
</reference>
<dbReference type="Gramene" id="PGSC0003DMT400071775">
    <property type="protein sequence ID" value="PGSC0003DMT400071775"/>
    <property type="gene ID" value="PGSC0003DMG400027919"/>
</dbReference>
<dbReference type="EnsemblPlants" id="PGSC0003DMT400071775">
    <property type="protein sequence ID" value="PGSC0003DMT400071775"/>
    <property type="gene ID" value="PGSC0003DMG400027919"/>
</dbReference>
<proteinExistence type="predicted"/>
<keyword evidence="2" id="KW-1185">Reference proteome</keyword>
<reference evidence="1" key="2">
    <citation type="submission" date="2015-06" db="UniProtKB">
        <authorList>
            <consortium name="EnsemblPlants"/>
        </authorList>
    </citation>
    <scope>IDENTIFICATION</scope>
    <source>
        <strain evidence="1">DM1-3 516 R44</strain>
    </source>
</reference>
<sequence>MDLAPSTTQNLFADIYWINLKLRLSPGMHLGMTHVSVSPMQHRFRPCRQLWRESRKH</sequence>
<accession>M1CPA1</accession>
<organism evidence="1 2">
    <name type="scientific">Solanum tuberosum</name>
    <name type="common">Potato</name>
    <dbReference type="NCBI Taxonomy" id="4113"/>
    <lineage>
        <taxon>Eukaryota</taxon>
        <taxon>Viridiplantae</taxon>
        <taxon>Streptophyta</taxon>
        <taxon>Embryophyta</taxon>
        <taxon>Tracheophyta</taxon>
        <taxon>Spermatophyta</taxon>
        <taxon>Magnoliopsida</taxon>
        <taxon>eudicotyledons</taxon>
        <taxon>Gunneridae</taxon>
        <taxon>Pentapetalae</taxon>
        <taxon>asterids</taxon>
        <taxon>lamiids</taxon>
        <taxon>Solanales</taxon>
        <taxon>Solanaceae</taxon>
        <taxon>Solanoideae</taxon>
        <taxon>Solaneae</taxon>
        <taxon>Solanum</taxon>
    </lineage>
</organism>
<name>M1CPA1_SOLTU</name>
<dbReference type="HOGENOM" id="CLU_3000215_0_0_1"/>
<gene>
    <name evidence="1" type="primary">LOC102601259</name>
</gene>
<dbReference type="OrthoDB" id="2414662at2759"/>
<protein>
    <submittedName>
        <fullName evidence="1">Aspartate aminotransferase</fullName>
    </submittedName>
</protein>
<dbReference type="ExpressionAtlas" id="M1CPA1">
    <property type="expression patterns" value="baseline and differential"/>
</dbReference>
<evidence type="ECO:0000313" key="2">
    <source>
        <dbReference type="Proteomes" id="UP000011115"/>
    </source>
</evidence>
<evidence type="ECO:0000313" key="1">
    <source>
        <dbReference type="EnsemblPlants" id="PGSC0003DMT400071775"/>
    </source>
</evidence>